<keyword evidence="2" id="KW-1185">Reference proteome</keyword>
<dbReference type="GeneID" id="19334623"/>
<reference evidence="1 2" key="1">
    <citation type="journal article" date="2012" name="PLoS Pathog.">
        <title>Diverse lifestyles and strategies of plant pathogenesis encoded in the genomes of eighteen Dothideomycetes fungi.</title>
        <authorList>
            <person name="Ohm R.A."/>
            <person name="Feau N."/>
            <person name="Henrissat B."/>
            <person name="Schoch C.L."/>
            <person name="Horwitz B.A."/>
            <person name="Barry K.W."/>
            <person name="Condon B.J."/>
            <person name="Copeland A.C."/>
            <person name="Dhillon B."/>
            <person name="Glaser F."/>
            <person name="Hesse C.N."/>
            <person name="Kosti I."/>
            <person name="LaButti K."/>
            <person name="Lindquist E.A."/>
            <person name="Lucas S."/>
            <person name="Salamov A.A."/>
            <person name="Bradshaw R.E."/>
            <person name="Ciuffetti L."/>
            <person name="Hamelin R.C."/>
            <person name="Kema G.H.J."/>
            <person name="Lawrence C."/>
            <person name="Scott J.A."/>
            <person name="Spatafora J.W."/>
            <person name="Turgeon B.G."/>
            <person name="de Wit P.J.G.M."/>
            <person name="Zhong S."/>
            <person name="Goodwin S.B."/>
            <person name="Grigoriev I.V."/>
        </authorList>
    </citation>
    <scope>NUCLEOTIDE SEQUENCE [LARGE SCALE GENOMIC DNA]</scope>
    <source>
        <strain evidence="1 2">CIRAD86</strain>
    </source>
</reference>
<dbReference type="Proteomes" id="UP000016932">
    <property type="component" value="Unassembled WGS sequence"/>
</dbReference>
<accession>M3B024</accession>
<protein>
    <submittedName>
        <fullName evidence="1">Uncharacterized protein</fullName>
    </submittedName>
</protein>
<name>M3B024_PSEFD</name>
<proteinExistence type="predicted"/>
<sequence length="66" mass="7599">MPGCHVCYYESLKRSYYCPYSSWQWQCRMARALPAEIICARVAWIRKASERLHGADGVTLSPGKFV</sequence>
<dbReference type="AlphaFoldDB" id="M3B024"/>
<dbReference type="VEuPathDB" id="FungiDB:MYCFIDRAFT_182617"/>
<dbReference type="RefSeq" id="XP_007926182.1">
    <property type="nucleotide sequence ID" value="XM_007927991.1"/>
</dbReference>
<evidence type="ECO:0000313" key="2">
    <source>
        <dbReference type="Proteomes" id="UP000016932"/>
    </source>
</evidence>
<dbReference type="KEGG" id="pfj:MYCFIDRAFT_182617"/>
<organism evidence="1 2">
    <name type="scientific">Pseudocercospora fijiensis (strain CIRAD86)</name>
    <name type="common">Black leaf streak disease fungus</name>
    <name type="synonym">Mycosphaerella fijiensis</name>
    <dbReference type="NCBI Taxonomy" id="383855"/>
    <lineage>
        <taxon>Eukaryota</taxon>
        <taxon>Fungi</taxon>
        <taxon>Dikarya</taxon>
        <taxon>Ascomycota</taxon>
        <taxon>Pezizomycotina</taxon>
        <taxon>Dothideomycetes</taxon>
        <taxon>Dothideomycetidae</taxon>
        <taxon>Mycosphaerellales</taxon>
        <taxon>Mycosphaerellaceae</taxon>
        <taxon>Pseudocercospora</taxon>
    </lineage>
</organism>
<dbReference type="HOGENOM" id="CLU_2832268_0_0_1"/>
<gene>
    <name evidence="1" type="ORF">MYCFIDRAFT_182617</name>
</gene>
<dbReference type="EMBL" id="KB446558">
    <property type="protein sequence ID" value="EME82748.1"/>
    <property type="molecule type" value="Genomic_DNA"/>
</dbReference>
<evidence type="ECO:0000313" key="1">
    <source>
        <dbReference type="EMBL" id="EME82748.1"/>
    </source>
</evidence>